<keyword evidence="2" id="KW-1185">Reference proteome</keyword>
<dbReference type="Proteomes" id="UP000001542">
    <property type="component" value="Unassembled WGS sequence"/>
</dbReference>
<protein>
    <recommendedName>
        <fullName evidence="3">DUF659 domain-containing protein</fullName>
    </recommendedName>
</protein>
<evidence type="ECO:0000313" key="2">
    <source>
        <dbReference type="Proteomes" id="UP000001542"/>
    </source>
</evidence>
<evidence type="ECO:0008006" key="3">
    <source>
        <dbReference type="Google" id="ProtNLM"/>
    </source>
</evidence>
<sequence>MIDAVPTYYKDIEVGTKHQYLRYKKPGDKYGKYYVKCNELVKRPDGTICHCAMEEMREDHFKKWIQNKRHICTPGEVASQQTIDQYYQNVPATGLTPISLGDIYEQLATFTGRFNVALNTFSSPEFTKLVKTIIIYTADSMILKFPQLHNVNINVDKLASQIYQPISTDKLRQTMIQIANSIHVAKVDEFAKLACTCVAIDEGKTQQFHNLDFSLTNPLQSKRPYPVESIQMNGGTSEDYIHSLTQGFNRIFIRDVKISSVVCDGNKAQLKCFQKGWNQSFYNSNDPRLFKILFIPCLCHRIHNCYQYMTTKDVALGTIVKHIHEISALCRIHVEDIGALCPKHVSTRWIYDYNICMFIIKYQDKISRYTRIVIENIKFLRDCLAILKKLISTFESDKTKISDCYVWLCKGIEALQYLSSSNNNPFAGILSRSLLNYTLGSDFGGLWCLAFAFTPKGRYYFNQKFVHGAHINESPAINSFDITNVTFVNPVEDIQSIYMDSIFEEGSTEVSLDMVEEGSIRQVTATIDPPMLDLADVTSSSNQPVNHFVAARQYLKSILEQFRIPGQTITDIITLFNTYINSDNDIFSDDMIQERQEYGWEEISHRDGNVSIFADIALRVISASPSEATCERTIKDQRLILNLKRLRSHKILLDSREILMATK</sequence>
<dbReference type="AlphaFoldDB" id="A2E104"/>
<reference evidence="1" key="1">
    <citation type="submission" date="2006-10" db="EMBL/GenBank/DDBJ databases">
        <authorList>
            <person name="Amadeo P."/>
            <person name="Zhao Q."/>
            <person name="Wortman J."/>
            <person name="Fraser-Liggett C."/>
            <person name="Carlton J."/>
        </authorList>
    </citation>
    <scope>NUCLEOTIDE SEQUENCE</scope>
    <source>
        <strain evidence="1">G3</strain>
    </source>
</reference>
<name>A2E104_TRIV3</name>
<dbReference type="EMBL" id="DS113282">
    <property type="protein sequence ID" value="EAY13636.1"/>
    <property type="molecule type" value="Genomic_DNA"/>
</dbReference>
<dbReference type="VEuPathDB" id="TrichDB:TVAG_387770"/>
<dbReference type="InterPro" id="IPR012337">
    <property type="entry name" value="RNaseH-like_sf"/>
</dbReference>
<gene>
    <name evidence="1" type="ORF">TVAG_387770</name>
</gene>
<dbReference type="SUPFAM" id="SSF53098">
    <property type="entry name" value="Ribonuclease H-like"/>
    <property type="match status" value="1"/>
</dbReference>
<dbReference type="KEGG" id="tva:4771617"/>
<accession>A2E104</accession>
<reference evidence="1" key="2">
    <citation type="journal article" date="2007" name="Science">
        <title>Draft genome sequence of the sexually transmitted pathogen Trichomonas vaginalis.</title>
        <authorList>
            <person name="Carlton J.M."/>
            <person name="Hirt R.P."/>
            <person name="Silva J.C."/>
            <person name="Delcher A.L."/>
            <person name="Schatz M."/>
            <person name="Zhao Q."/>
            <person name="Wortman J.R."/>
            <person name="Bidwell S.L."/>
            <person name="Alsmark U.C.M."/>
            <person name="Besteiro S."/>
            <person name="Sicheritz-Ponten T."/>
            <person name="Noel C.J."/>
            <person name="Dacks J.B."/>
            <person name="Foster P.G."/>
            <person name="Simillion C."/>
            <person name="Van de Peer Y."/>
            <person name="Miranda-Saavedra D."/>
            <person name="Barton G.J."/>
            <person name="Westrop G.D."/>
            <person name="Mueller S."/>
            <person name="Dessi D."/>
            <person name="Fiori P.L."/>
            <person name="Ren Q."/>
            <person name="Paulsen I."/>
            <person name="Zhang H."/>
            <person name="Bastida-Corcuera F.D."/>
            <person name="Simoes-Barbosa A."/>
            <person name="Brown M.T."/>
            <person name="Hayes R.D."/>
            <person name="Mukherjee M."/>
            <person name="Okumura C.Y."/>
            <person name="Schneider R."/>
            <person name="Smith A.J."/>
            <person name="Vanacova S."/>
            <person name="Villalvazo M."/>
            <person name="Haas B.J."/>
            <person name="Pertea M."/>
            <person name="Feldblyum T.V."/>
            <person name="Utterback T.R."/>
            <person name="Shu C.L."/>
            <person name="Osoegawa K."/>
            <person name="de Jong P.J."/>
            <person name="Hrdy I."/>
            <person name="Horvathova L."/>
            <person name="Zubacova Z."/>
            <person name="Dolezal P."/>
            <person name="Malik S.B."/>
            <person name="Logsdon J.M. Jr."/>
            <person name="Henze K."/>
            <person name="Gupta A."/>
            <person name="Wang C.C."/>
            <person name="Dunne R.L."/>
            <person name="Upcroft J.A."/>
            <person name="Upcroft P."/>
            <person name="White O."/>
            <person name="Salzberg S.L."/>
            <person name="Tang P."/>
            <person name="Chiu C.-H."/>
            <person name="Lee Y.-S."/>
            <person name="Embley T.M."/>
            <person name="Coombs G.H."/>
            <person name="Mottram J.C."/>
            <person name="Tachezy J."/>
            <person name="Fraser-Liggett C.M."/>
            <person name="Johnson P.J."/>
        </authorList>
    </citation>
    <scope>NUCLEOTIDE SEQUENCE [LARGE SCALE GENOMIC DNA]</scope>
    <source>
        <strain evidence="1">G3</strain>
    </source>
</reference>
<dbReference type="SMR" id="A2E104"/>
<dbReference type="OrthoDB" id="10629612at2759"/>
<proteinExistence type="predicted"/>
<dbReference type="VEuPathDB" id="TrichDB:TVAGG3_0330250"/>
<evidence type="ECO:0000313" key="1">
    <source>
        <dbReference type="EMBL" id="EAY13636.1"/>
    </source>
</evidence>
<organism evidence="1 2">
    <name type="scientific">Trichomonas vaginalis (strain ATCC PRA-98 / G3)</name>
    <dbReference type="NCBI Taxonomy" id="412133"/>
    <lineage>
        <taxon>Eukaryota</taxon>
        <taxon>Metamonada</taxon>
        <taxon>Parabasalia</taxon>
        <taxon>Trichomonadida</taxon>
        <taxon>Trichomonadidae</taxon>
        <taxon>Trichomonas</taxon>
    </lineage>
</organism>
<dbReference type="InParanoid" id="A2E104"/>